<dbReference type="AlphaFoldDB" id="A0A2C9UW01"/>
<proteinExistence type="predicted"/>
<dbReference type="EMBL" id="CM004398">
    <property type="protein sequence ID" value="OAY35165.1"/>
    <property type="molecule type" value="Genomic_DNA"/>
</dbReference>
<name>A0A2C9UW01_MANES</name>
<sequence length="57" mass="6517">MTLIRDFNKQNKQIKIGFLVGDDINFIYNCRNRLQNTVLASINRSNAKESMGLKSSP</sequence>
<gene>
    <name evidence="1" type="ORF">MANES_12G077500</name>
</gene>
<evidence type="ECO:0000313" key="1">
    <source>
        <dbReference type="EMBL" id="OAY35165.1"/>
    </source>
</evidence>
<protein>
    <submittedName>
        <fullName evidence="1">Uncharacterized protein</fullName>
    </submittedName>
</protein>
<organism evidence="1">
    <name type="scientific">Manihot esculenta</name>
    <name type="common">Cassava</name>
    <name type="synonym">Jatropha manihot</name>
    <dbReference type="NCBI Taxonomy" id="3983"/>
    <lineage>
        <taxon>Eukaryota</taxon>
        <taxon>Viridiplantae</taxon>
        <taxon>Streptophyta</taxon>
        <taxon>Embryophyta</taxon>
        <taxon>Tracheophyta</taxon>
        <taxon>Spermatophyta</taxon>
        <taxon>Magnoliopsida</taxon>
        <taxon>eudicotyledons</taxon>
        <taxon>Gunneridae</taxon>
        <taxon>Pentapetalae</taxon>
        <taxon>rosids</taxon>
        <taxon>fabids</taxon>
        <taxon>Malpighiales</taxon>
        <taxon>Euphorbiaceae</taxon>
        <taxon>Crotonoideae</taxon>
        <taxon>Manihoteae</taxon>
        <taxon>Manihot</taxon>
    </lineage>
</organism>
<accession>A0A2C9UW01</accession>
<reference evidence="1" key="1">
    <citation type="submission" date="2016-02" db="EMBL/GenBank/DDBJ databases">
        <title>WGS assembly of Manihot esculenta.</title>
        <authorList>
            <person name="Bredeson J.V."/>
            <person name="Prochnik S.E."/>
            <person name="Lyons J.B."/>
            <person name="Schmutz J."/>
            <person name="Grimwood J."/>
            <person name="Vrebalov J."/>
            <person name="Bart R.S."/>
            <person name="Amuge T."/>
            <person name="Ferguson M.E."/>
            <person name="Green R."/>
            <person name="Putnam N."/>
            <person name="Stites J."/>
            <person name="Rounsley S."/>
            <person name="Rokhsar D.S."/>
        </authorList>
    </citation>
    <scope>NUCLEOTIDE SEQUENCE [LARGE SCALE GENOMIC DNA]</scope>
    <source>
        <tissue evidence="1">Leaf</tissue>
    </source>
</reference>